<reference evidence="3 4" key="1">
    <citation type="submission" date="2019-07" db="EMBL/GenBank/DDBJ databases">
        <title>Genome sequencing for Formosa sp. PS13.</title>
        <authorList>
            <person name="Park S.-J."/>
        </authorList>
    </citation>
    <scope>NUCLEOTIDE SEQUENCE [LARGE SCALE GENOMIC DNA]</scope>
    <source>
        <strain evidence="3 4">PS13</strain>
    </source>
</reference>
<protein>
    <submittedName>
        <fullName evidence="3">DUF2147 domain-containing protein</fullName>
    </submittedName>
</protein>
<evidence type="ECO:0000256" key="1">
    <source>
        <dbReference type="SAM" id="SignalP"/>
    </source>
</evidence>
<proteinExistence type="predicted"/>
<keyword evidence="4" id="KW-1185">Reference proteome</keyword>
<dbReference type="Gene3D" id="2.40.128.520">
    <property type="match status" value="1"/>
</dbReference>
<evidence type="ECO:0000259" key="2">
    <source>
        <dbReference type="Pfam" id="PF09917"/>
    </source>
</evidence>
<accession>A0A516GUS9</accession>
<dbReference type="KEGG" id="fop:FNB79_15110"/>
<dbReference type="Proteomes" id="UP000319209">
    <property type="component" value="Chromosome"/>
</dbReference>
<sequence>MKKIKSTITVFVLLAVSLVSLASYAQQDIKGKWSFGEKNNVIEIEQHNGIYSGKIISSDNPNTQIGKLIVKEVQLIEGKWQGKVYAPKREEWYDAEYTPKDNLLEVKIKVGFFSKTIEWIRIKT</sequence>
<evidence type="ECO:0000313" key="3">
    <source>
        <dbReference type="EMBL" id="QDO95245.1"/>
    </source>
</evidence>
<evidence type="ECO:0000313" key="4">
    <source>
        <dbReference type="Proteomes" id="UP000319209"/>
    </source>
</evidence>
<feature type="signal peptide" evidence="1">
    <location>
        <begin position="1"/>
        <end position="25"/>
    </location>
</feature>
<keyword evidence="1" id="KW-0732">Signal</keyword>
<dbReference type="EMBL" id="CP041637">
    <property type="protein sequence ID" value="QDO95245.1"/>
    <property type="molecule type" value="Genomic_DNA"/>
</dbReference>
<name>A0A516GUS9_9FLAO</name>
<dbReference type="Pfam" id="PF09917">
    <property type="entry name" value="DUF2147"/>
    <property type="match status" value="1"/>
</dbReference>
<gene>
    <name evidence="3" type="ORF">FNB79_15110</name>
</gene>
<organism evidence="3 4">
    <name type="scientific">Formosa sediminum</name>
    <dbReference type="NCBI Taxonomy" id="2594004"/>
    <lineage>
        <taxon>Bacteria</taxon>
        <taxon>Pseudomonadati</taxon>
        <taxon>Bacteroidota</taxon>
        <taxon>Flavobacteriia</taxon>
        <taxon>Flavobacteriales</taxon>
        <taxon>Flavobacteriaceae</taxon>
        <taxon>Formosa</taxon>
    </lineage>
</organism>
<dbReference type="InterPro" id="IPR019223">
    <property type="entry name" value="DUF2147"/>
</dbReference>
<dbReference type="RefSeq" id="WP_143382153.1">
    <property type="nucleotide sequence ID" value="NZ_CP041637.1"/>
</dbReference>
<dbReference type="AlphaFoldDB" id="A0A516GUS9"/>
<feature type="domain" description="DUF2147" evidence="2">
    <location>
        <begin position="31"/>
        <end position="121"/>
    </location>
</feature>
<feature type="chain" id="PRO_5022241417" evidence="1">
    <location>
        <begin position="26"/>
        <end position="124"/>
    </location>
</feature>
<dbReference type="OrthoDB" id="1436768at2"/>